<gene>
    <name evidence="1" type="ORF">GCM10008023_26610</name>
</gene>
<dbReference type="Proteomes" id="UP000652430">
    <property type="component" value="Unassembled WGS sequence"/>
</dbReference>
<keyword evidence="2" id="KW-1185">Reference proteome</keyword>
<comment type="caution">
    <text evidence="1">The sequence shown here is derived from an EMBL/GenBank/DDBJ whole genome shotgun (WGS) entry which is preliminary data.</text>
</comment>
<evidence type="ECO:0000313" key="2">
    <source>
        <dbReference type="Proteomes" id="UP000652430"/>
    </source>
</evidence>
<protein>
    <submittedName>
        <fullName evidence="1">Uncharacterized protein</fullName>
    </submittedName>
</protein>
<proteinExistence type="predicted"/>
<name>A0ABQ3LL12_9SPHN</name>
<accession>A0ABQ3LL12</accession>
<evidence type="ECO:0000313" key="1">
    <source>
        <dbReference type="EMBL" id="GHH19458.1"/>
    </source>
</evidence>
<organism evidence="1 2">
    <name type="scientific">Sphingomonas glacialis</name>
    <dbReference type="NCBI Taxonomy" id="658225"/>
    <lineage>
        <taxon>Bacteria</taxon>
        <taxon>Pseudomonadati</taxon>
        <taxon>Pseudomonadota</taxon>
        <taxon>Alphaproteobacteria</taxon>
        <taxon>Sphingomonadales</taxon>
        <taxon>Sphingomonadaceae</taxon>
        <taxon>Sphingomonas</taxon>
    </lineage>
</organism>
<sequence>MDDKNIFIANRHKVSCNAQMFAVGMRKARRDKTVQSTTFKYAVERDNVVRHGVKPIKGISQLDYSARKICR</sequence>
<reference evidence="2" key="1">
    <citation type="journal article" date="2019" name="Int. J. Syst. Evol. Microbiol.">
        <title>The Global Catalogue of Microorganisms (GCM) 10K type strain sequencing project: providing services to taxonomists for standard genome sequencing and annotation.</title>
        <authorList>
            <consortium name="The Broad Institute Genomics Platform"/>
            <consortium name="The Broad Institute Genome Sequencing Center for Infectious Disease"/>
            <person name="Wu L."/>
            <person name="Ma J."/>
        </authorList>
    </citation>
    <scope>NUCLEOTIDE SEQUENCE [LARGE SCALE GENOMIC DNA]</scope>
    <source>
        <strain evidence="2">CGMCC 1.8957</strain>
    </source>
</reference>
<dbReference type="EMBL" id="BNAQ01000003">
    <property type="protein sequence ID" value="GHH19458.1"/>
    <property type="molecule type" value="Genomic_DNA"/>
</dbReference>